<keyword evidence="3" id="KW-1133">Transmembrane helix</keyword>
<feature type="transmembrane region" description="Helical" evidence="3">
    <location>
        <begin position="9"/>
        <end position="28"/>
    </location>
</feature>
<accession>A0A1H7NXU9</accession>
<evidence type="ECO:0000256" key="3">
    <source>
        <dbReference type="SAM" id="Phobius"/>
    </source>
</evidence>
<feature type="coiled-coil region" evidence="1">
    <location>
        <begin position="35"/>
        <end position="62"/>
    </location>
</feature>
<keyword evidence="1" id="KW-0175">Coiled coil</keyword>
<organism evidence="4 5">
    <name type="scientific">Ruminococcus albus</name>
    <dbReference type="NCBI Taxonomy" id="1264"/>
    <lineage>
        <taxon>Bacteria</taxon>
        <taxon>Bacillati</taxon>
        <taxon>Bacillota</taxon>
        <taxon>Clostridia</taxon>
        <taxon>Eubacteriales</taxon>
        <taxon>Oscillospiraceae</taxon>
        <taxon>Ruminococcus</taxon>
    </lineage>
</organism>
<evidence type="ECO:0000313" key="4">
    <source>
        <dbReference type="EMBL" id="SEL27835.1"/>
    </source>
</evidence>
<dbReference type="RefSeq" id="WP_074835336.1">
    <property type="nucleotide sequence ID" value="NZ_FOAT01000017.1"/>
</dbReference>
<dbReference type="Proteomes" id="UP000186015">
    <property type="component" value="Unassembled WGS sequence"/>
</dbReference>
<sequence length="264" mass="29477">MKLNYRDRIVLTAVIVILVWVAGVMLFIKPAIERLQDSQAALDDAKATLSDLKERNKADENLPERIKTAYAEATEMTKTFYSIQENQAASQKVDDLLDENEIKNLDLSISQYTPFTLRPYEYVSSKAVTEMDTEVQKYINEDGSDSTEAITPQNADAEAGEKGEAVAAPVVIGCYEITLSYKGKIDEVEKFCDKMQKSAKEKTMVVKAIDYKFSAETDKDGNPVTEEVGEGDKKTKKTKISETDIEGTMTLTMMVIEKLPEPNV</sequence>
<protein>
    <submittedName>
        <fullName evidence="4">Uncharacterized protein</fullName>
    </submittedName>
</protein>
<dbReference type="EMBL" id="FOAT01000017">
    <property type="protein sequence ID" value="SEL27835.1"/>
    <property type="molecule type" value="Genomic_DNA"/>
</dbReference>
<proteinExistence type="predicted"/>
<evidence type="ECO:0000313" key="5">
    <source>
        <dbReference type="Proteomes" id="UP000186015"/>
    </source>
</evidence>
<evidence type="ECO:0000256" key="1">
    <source>
        <dbReference type="SAM" id="Coils"/>
    </source>
</evidence>
<dbReference type="AlphaFoldDB" id="A0A1H7NXU9"/>
<evidence type="ECO:0000256" key="2">
    <source>
        <dbReference type="SAM" id="MobiDB-lite"/>
    </source>
</evidence>
<name>A0A1H7NXU9_RUMAL</name>
<dbReference type="OrthoDB" id="1819981at2"/>
<reference evidence="4 5" key="1">
    <citation type="submission" date="2016-10" db="EMBL/GenBank/DDBJ databases">
        <authorList>
            <person name="de Groot N.N."/>
        </authorList>
    </citation>
    <scope>NUCLEOTIDE SEQUENCE [LARGE SCALE GENOMIC DNA]</scope>
    <source>
        <strain evidence="4 5">KH2T6</strain>
    </source>
</reference>
<keyword evidence="3" id="KW-0812">Transmembrane</keyword>
<feature type="region of interest" description="Disordered" evidence="2">
    <location>
        <begin position="216"/>
        <end position="239"/>
    </location>
</feature>
<keyword evidence="3" id="KW-0472">Membrane</keyword>
<gene>
    <name evidence="4" type="ORF">SAMN05216469_11737</name>
</gene>